<organism evidence="1 2">
    <name type="scientific">Phanerochaete carnosa (strain HHB-10118-sp)</name>
    <name type="common">White-rot fungus</name>
    <name type="synonym">Peniophora carnosa</name>
    <dbReference type="NCBI Taxonomy" id="650164"/>
    <lineage>
        <taxon>Eukaryota</taxon>
        <taxon>Fungi</taxon>
        <taxon>Dikarya</taxon>
        <taxon>Basidiomycota</taxon>
        <taxon>Agaricomycotina</taxon>
        <taxon>Agaricomycetes</taxon>
        <taxon>Polyporales</taxon>
        <taxon>Phanerochaetaceae</taxon>
        <taxon>Phanerochaete</taxon>
    </lineage>
</organism>
<protein>
    <submittedName>
        <fullName evidence="1">Uncharacterized protein</fullName>
    </submittedName>
</protein>
<gene>
    <name evidence="1" type="ORF">PHACADRAFT_172073</name>
</gene>
<dbReference type="EMBL" id="JH930471">
    <property type="protein sequence ID" value="EKM56334.1"/>
    <property type="molecule type" value="Genomic_DNA"/>
</dbReference>
<dbReference type="InParanoid" id="K5WBJ8"/>
<feature type="non-terminal residue" evidence="1">
    <location>
        <position position="1"/>
    </location>
</feature>
<keyword evidence="2" id="KW-1185">Reference proteome</keyword>
<proteinExistence type="predicted"/>
<reference evidence="1 2" key="1">
    <citation type="journal article" date="2012" name="BMC Genomics">
        <title>Comparative genomics of the white-rot fungi, Phanerochaete carnosa and P. chrysosporium, to elucidate the genetic basis of the distinct wood types they colonize.</title>
        <authorList>
            <person name="Suzuki H."/>
            <person name="MacDonald J."/>
            <person name="Syed K."/>
            <person name="Salamov A."/>
            <person name="Hori C."/>
            <person name="Aerts A."/>
            <person name="Henrissat B."/>
            <person name="Wiebenga A."/>
            <person name="vanKuyk P.A."/>
            <person name="Barry K."/>
            <person name="Lindquist E."/>
            <person name="LaButti K."/>
            <person name="Lapidus A."/>
            <person name="Lucas S."/>
            <person name="Coutinho P."/>
            <person name="Gong Y."/>
            <person name="Samejima M."/>
            <person name="Mahadevan R."/>
            <person name="Abou-Zaid M."/>
            <person name="de Vries R.P."/>
            <person name="Igarashi K."/>
            <person name="Yadav J.S."/>
            <person name="Grigoriev I.V."/>
            <person name="Master E.R."/>
        </authorList>
    </citation>
    <scope>NUCLEOTIDE SEQUENCE [LARGE SCALE GENOMIC DNA]</scope>
    <source>
        <strain evidence="1 2">HHB-10118-sp</strain>
    </source>
</reference>
<dbReference type="GeneID" id="18909576"/>
<dbReference type="KEGG" id="pco:PHACADRAFT_172073"/>
<sequence>PANCFPLRVNHTRVSISPLCLVLQCCPRLALQPFPLAYCFDSHPQTKPYAVPSHISLNLALPSKQDRRRVAGE</sequence>
<accession>K5WBJ8</accession>
<dbReference type="AlphaFoldDB" id="K5WBJ8"/>
<dbReference type="RefSeq" id="XP_007394187.1">
    <property type="nucleotide sequence ID" value="XM_007394125.1"/>
</dbReference>
<evidence type="ECO:0000313" key="1">
    <source>
        <dbReference type="EMBL" id="EKM56334.1"/>
    </source>
</evidence>
<dbReference type="HOGENOM" id="CLU_2711667_0_0_1"/>
<evidence type="ECO:0000313" key="2">
    <source>
        <dbReference type="Proteomes" id="UP000008370"/>
    </source>
</evidence>
<dbReference type="Proteomes" id="UP000008370">
    <property type="component" value="Unassembled WGS sequence"/>
</dbReference>
<name>K5WBJ8_PHACS</name>